<dbReference type="AlphaFoldDB" id="A0A0P0WB55"/>
<dbReference type="GO" id="GO:0010052">
    <property type="term" value="P:guard cell differentiation"/>
    <property type="evidence" value="ECO:0007669"/>
    <property type="project" value="UniProtKB-UniRule"/>
</dbReference>
<gene>
    <name evidence="8" type="ordered locus">Os04g0457700</name>
</gene>
<evidence type="ECO:0000313" key="8">
    <source>
        <dbReference type="EMBL" id="BAH92694.1"/>
    </source>
</evidence>
<comment type="function">
    <text evidence="6">Controls stomatal patterning.</text>
</comment>
<sequence>MWHVPSRPESPAFNLCPHFVHYVRTTFLCIRNAAGVQGSAGGLHNGGTAPSAAAANGSTTTAYDDRGTGGQTATFQVQQGAQPEEETTTEMGNAAEAATGSRLPDCTHACGPCSPCRRVMVSLRCAEAAESCPVAYRCMCRGRFFRVPTL</sequence>
<keyword evidence="3 6" id="KW-0964">Secreted</keyword>
<evidence type="ECO:0000256" key="5">
    <source>
        <dbReference type="ARBA" id="ARBA00023157"/>
    </source>
</evidence>
<organism evidence="8 9">
    <name type="scientific">Oryza sativa subsp. japonica</name>
    <name type="common">Rice</name>
    <dbReference type="NCBI Taxonomy" id="39947"/>
    <lineage>
        <taxon>Eukaryota</taxon>
        <taxon>Viridiplantae</taxon>
        <taxon>Streptophyta</taxon>
        <taxon>Embryophyta</taxon>
        <taxon>Tracheophyta</taxon>
        <taxon>Spermatophyta</taxon>
        <taxon>Magnoliopsida</taxon>
        <taxon>Liliopsida</taxon>
        <taxon>Poales</taxon>
        <taxon>Poaceae</taxon>
        <taxon>BOP clade</taxon>
        <taxon>Oryzoideae</taxon>
        <taxon>Oryzeae</taxon>
        <taxon>Oryzinae</taxon>
        <taxon>Oryza</taxon>
        <taxon>Oryza sativa</taxon>
    </lineage>
</organism>
<feature type="region of interest" description="Disordered" evidence="7">
    <location>
        <begin position="49"/>
        <end position="70"/>
    </location>
</feature>
<dbReference type="PANTHER" id="PTHR33109">
    <property type="entry name" value="EPIDERMAL PATTERNING FACTOR-LIKE PROTEIN 4"/>
    <property type="match status" value="1"/>
</dbReference>
<comment type="similarity">
    <text evidence="2 6">Belongs to the plant cysteine rich small secretory peptide family. Epidermal patterning factor subfamily.</text>
</comment>
<dbReference type="EMBL" id="AP008210">
    <property type="protein sequence ID" value="BAH92694.1"/>
    <property type="molecule type" value="Genomic_DNA"/>
</dbReference>
<evidence type="ECO:0000256" key="2">
    <source>
        <dbReference type="ARBA" id="ARBA00008127"/>
    </source>
</evidence>
<evidence type="ECO:0000256" key="6">
    <source>
        <dbReference type="RuleBase" id="RU367102"/>
    </source>
</evidence>
<dbReference type="Pfam" id="PF17181">
    <property type="entry name" value="EPF"/>
    <property type="match status" value="1"/>
</dbReference>
<name>A0A0P0WB55_ORYSJ</name>
<keyword evidence="4" id="KW-0732">Signal</keyword>
<keyword evidence="6" id="KW-0217">Developmental protein</keyword>
<evidence type="ECO:0000256" key="7">
    <source>
        <dbReference type="SAM" id="MobiDB-lite"/>
    </source>
</evidence>
<feature type="compositionally biased region" description="Low complexity" evidence="7">
    <location>
        <begin position="49"/>
        <end position="62"/>
    </location>
</feature>
<reference evidence="9" key="2">
    <citation type="journal article" date="2008" name="Nucleic Acids Res.">
        <title>The rice annotation project database (RAP-DB): 2008 update.</title>
        <authorList>
            <consortium name="The rice annotation project (RAP)"/>
        </authorList>
    </citation>
    <scope>GENOME REANNOTATION</scope>
    <source>
        <strain evidence="9">cv. Nipponbare</strain>
    </source>
</reference>
<evidence type="ECO:0000313" key="9">
    <source>
        <dbReference type="Proteomes" id="UP000000763"/>
    </source>
</evidence>
<dbReference type="OMA" id="VMVSLRC"/>
<dbReference type="GO" id="GO:0005576">
    <property type="term" value="C:extracellular region"/>
    <property type="evidence" value="ECO:0007669"/>
    <property type="project" value="UniProtKB-SubCell"/>
</dbReference>
<dbReference type="SMR" id="A0A0P0WB55"/>
<dbReference type="Gramene" id="Os04t0457700-01">
    <property type="protein sequence ID" value="Os04t0457700-01"/>
    <property type="gene ID" value="Os04g0457700"/>
</dbReference>
<dbReference type="KEGG" id="dosa:Os04g0457700"/>
<dbReference type="PANTHER" id="PTHR33109:SF6">
    <property type="entry name" value="EPIDERMAL PATTERNING FACTOR-LIKE PROTEIN 7-RELATED"/>
    <property type="match status" value="1"/>
</dbReference>
<keyword evidence="5" id="KW-1015">Disulfide bond</keyword>
<protein>
    <recommendedName>
        <fullName evidence="6">Epidermal patterning factor-like protein</fullName>
    </recommendedName>
</protein>
<dbReference type="Proteomes" id="UP000000763">
    <property type="component" value="Chromosome 4"/>
</dbReference>
<evidence type="ECO:0000256" key="3">
    <source>
        <dbReference type="ARBA" id="ARBA00022525"/>
    </source>
</evidence>
<evidence type="ECO:0000256" key="1">
    <source>
        <dbReference type="ARBA" id="ARBA00004613"/>
    </source>
</evidence>
<accession>A0A0P0WB55</accession>
<evidence type="ECO:0000256" key="4">
    <source>
        <dbReference type="ARBA" id="ARBA00022729"/>
    </source>
</evidence>
<proteinExistence type="inferred from homology"/>
<comment type="subcellular location">
    <subcellularLocation>
        <location evidence="1 6">Secreted</location>
    </subcellularLocation>
</comment>
<reference evidence="8 9" key="1">
    <citation type="journal article" date="2005" name="Nature">
        <title>The map-based sequence of the rice genome.</title>
        <authorList>
            <consortium name="International rice genome sequencing project (IRGSP)"/>
            <person name="Matsumoto T."/>
            <person name="Wu J."/>
            <person name="Kanamori H."/>
            <person name="Katayose Y."/>
            <person name="Fujisawa M."/>
            <person name="Namiki N."/>
            <person name="Mizuno H."/>
            <person name="Yamamoto K."/>
            <person name="Antonio B.A."/>
            <person name="Baba T."/>
            <person name="Sakata K."/>
            <person name="Nagamura Y."/>
            <person name="Aoki H."/>
            <person name="Arikawa K."/>
            <person name="Arita K."/>
            <person name="Bito T."/>
            <person name="Chiden Y."/>
            <person name="Fujitsuka N."/>
            <person name="Fukunaka R."/>
            <person name="Hamada M."/>
            <person name="Harada C."/>
            <person name="Hayashi A."/>
            <person name="Hijishita S."/>
            <person name="Honda M."/>
            <person name="Hosokawa S."/>
            <person name="Ichikawa Y."/>
            <person name="Idonuma A."/>
            <person name="Iijima M."/>
            <person name="Ikeda M."/>
            <person name="Ikeno M."/>
            <person name="Ito K."/>
            <person name="Ito S."/>
            <person name="Ito T."/>
            <person name="Ito Y."/>
            <person name="Ito Y."/>
            <person name="Iwabuchi A."/>
            <person name="Kamiya K."/>
            <person name="Karasawa W."/>
            <person name="Kurita K."/>
            <person name="Katagiri S."/>
            <person name="Kikuta A."/>
            <person name="Kobayashi H."/>
            <person name="Kobayashi N."/>
            <person name="Machita K."/>
            <person name="Maehara T."/>
            <person name="Masukawa M."/>
            <person name="Mizubayashi T."/>
            <person name="Mukai Y."/>
            <person name="Nagasaki H."/>
            <person name="Nagata Y."/>
            <person name="Naito S."/>
            <person name="Nakashima M."/>
            <person name="Nakama Y."/>
            <person name="Nakamichi Y."/>
            <person name="Nakamura M."/>
            <person name="Meguro A."/>
            <person name="Negishi M."/>
            <person name="Ohta I."/>
            <person name="Ohta T."/>
            <person name="Okamoto M."/>
            <person name="Ono N."/>
            <person name="Saji S."/>
            <person name="Sakaguchi M."/>
            <person name="Sakai K."/>
            <person name="Shibata M."/>
            <person name="Shimokawa T."/>
            <person name="Song J."/>
            <person name="Takazaki Y."/>
            <person name="Terasawa K."/>
            <person name="Tsugane M."/>
            <person name="Tsuji K."/>
            <person name="Ueda S."/>
            <person name="Waki K."/>
            <person name="Yamagata H."/>
            <person name="Yamamoto M."/>
            <person name="Yamamoto S."/>
            <person name="Yamane H."/>
            <person name="Yoshiki S."/>
            <person name="Yoshihara R."/>
            <person name="Yukawa K."/>
            <person name="Zhong H."/>
            <person name="Yano M."/>
            <person name="Yuan Q."/>
            <person name="Ouyang S."/>
            <person name="Liu J."/>
            <person name="Jones K.M."/>
            <person name="Gansberger K."/>
            <person name="Moffat K."/>
            <person name="Hill J."/>
            <person name="Bera J."/>
            <person name="Fadrosh D."/>
            <person name="Jin S."/>
            <person name="Johri S."/>
            <person name="Kim M."/>
            <person name="Overton L."/>
            <person name="Reardon M."/>
            <person name="Tsitrin T."/>
            <person name="Vuong H."/>
            <person name="Weaver B."/>
            <person name="Ciecko A."/>
            <person name="Tallon L."/>
            <person name="Jackson J."/>
            <person name="Pai G."/>
            <person name="Aken S.V."/>
            <person name="Utterback T."/>
            <person name="Reidmuller S."/>
            <person name="Feldblyum T."/>
            <person name="Hsiao J."/>
            <person name="Zismann V."/>
            <person name="Iobst S."/>
            <person name="de Vazeille A.R."/>
            <person name="Buell C.R."/>
            <person name="Ying K."/>
            <person name="Li Y."/>
            <person name="Lu T."/>
            <person name="Huang Y."/>
            <person name="Zhao Q."/>
            <person name="Feng Q."/>
            <person name="Zhang L."/>
            <person name="Zhu J."/>
            <person name="Weng Q."/>
            <person name="Mu J."/>
            <person name="Lu Y."/>
            <person name="Fan D."/>
            <person name="Liu Y."/>
            <person name="Guan J."/>
            <person name="Zhang Y."/>
            <person name="Yu S."/>
            <person name="Liu X."/>
            <person name="Zhang Y."/>
            <person name="Hong G."/>
            <person name="Han B."/>
            <person name="Choisne N."/>
            <person name="Demange N."/>
            <person name="Orjeda G."/>
            <person name="Samain S."/>
            <person name="Cattolico L."/>
            <person name="Pelletier E."/>
            <person name="Couloux A."/>
            <person name="Segurens B."/>
            <person name="Wincker P."/>
            <person name="D'Hont A."/>
            <person name="Scarpelli C."/>
            <person name="Weissenbach J."/>
            <person name="Salanoubat M."/>
            <person name="Quetier F."/>
            <person name="Yu Y."/>
            <person name="Kim H.R."/>
            <person name="Rambo T."/>
            <person name="Currie J."/>
            <person name="Collura K."/>
            <person name="Luo M."/>
            <person name="Yang T."/>
            <person name="Ammiraju J.S.S."/>
            <person name="Engler F."/>
            <person name="Soderlund C."/>
            <person name="Wing R.A."/>
            <person name="Palmer L.E."/>
            <person name="de la Bastide M."/>
            <person name="Spiegel L."/>
            <person name="Nascimento L."/>
            <person name="Zutavern T."/>
            <person name="O'Shaughnessy A."/>
            <person name="Dike S."/>
            <person name="Dedhia N."/>
            <person name="Preston R."/>
            <person name="Balija V."/>
            <person name="McCombie W.R."/>
            <person name="Chow T."/>
            <person name="Chen H."/>
            <person name="Chung M."/>
            <person name="Chen C."/>
            <person name="Shaw J."/>
            <person name="Wu H."/>
            <person name="Hsiao K."/>
            <person name="Chao Y."/>
            <person name="Chu M."/>
            <person name="Cheng C."/>
            <person name="Hour A."/>
            <person name="Lee P."/>
            <person name="Lin S."/>
            <person name="Lin Y."/>
            <person name="Liou J."/>
            <person name="Liu S."/>
            <person name="Hsing Y."/>
            <person name="Raghuvanshi S."/>
            <person name="Mohanty A."/>
            <person name="Bharti A.K."/>
            <person name="Gaur A."/>
            <person name="Gupta V."/>
            <person name="Kumar D."/>
            <person name="Ravi V."/>
            <person name="Vij S."/>
            <person name="Kapur A."/>
            <person name="Khurana P."/>
            <person name="Khurana P."/>
            <person name="Khurana J.P."/>
            <person name="Tyagi A.K."/>
            <person name="Gaikwad K."/>
            <person name="Singh A."/>
            <person name="Dalal V."/>
            <person name="Srivastava S."/>
            <person name="Dixit A."/>
            <person name="Pal A.K."/>
            <person name="Ghazi I.A."/>
            <person name="Yadav M."/>
            <person name="Pandit A."/>
            <person name="Bhargava A."/>
            <person name="Sureshbabu K."/>
            <person name="Batra K."/>
            <person name="Sharma T.R."/>
            <person name="Mohapatra T."/>
            <person name="Singh N.K."/>
            <person name="Messing J."/>
            <person name="Nelson A.B."/>
            <person name="Fuks G."/>
            <person name="Kavchok S."/>
            <person name="Keizer G."/>
            <person name="Linton E."/>
            <person name="Llaca V."/>
            <person name="Song R."/>
            <person name="Tanyolac B."/>
            <person name="Young S."/>
            <person name="Ho-Il K."/>
            <person name="Hahn J.H."/>
            <person name="Sangsakoo G."/>
            <person name="Vanavichit A."/>
            <person name="de Mattos Luiz.A.T."/>
            <person name="Zimmer P.D."/>
            <person name="Malone G."/>
            <person name="Dellagostin O."/>
            <person name="de Oliveira A.C."/>
            <person name="Bevan M."/>
            <person name="Bancroft I."/>
            <person name="Minx P."/>
            <person name="Cordum H."/>
            <person name="Wilson R."/>
            <person name="Cheng Z."/>
            <person name="Jin W."/>
            <person name="Jiang J."/>
            <person name="Leong S.A."/>
            <person name="Iwama H."/>
            <person name="Gojobori T."/>
            <person name="Itoh T."/>
            <person name="Niimura Y."/>
            <person name="Fujii Y."/>
            <person name="Habara T."/>
            <person name="Sakai H."/>
            <person name="Sato Y."/>
            <person name="Wilson G."/>
            <person name="Kumar K."/>
            <person name="McCouch S."/>
            <person name="Juretic N."/>
            <person name="Hoen D."/>
            <person name="Wright S."/>
            <person name="Bruskiewich R."/>
            <person name="Bureau T."/>
            <person name="Miyao A."/>
            <person name="Hirochika H."/>
            <person name="Nishikawa T."/>
            <person name="Kadowaki K."/>
            <person name="Sugiura M."/>
            <person name="Burr B."/>
            <person name="Sasaki T."/>
        </authorList>
    </citation>
    <scope>NUCLEOTIDE SEQUENCE [LARGE SCALE GENOMIC DNA]</scope>
    <source>
        <strain evidence="9">cv. Nipponbare</strain>
    </source>
</reference>
<dbReference type="InterPro" id="IPR039455">
    <property type="entry name" value="EPFL"/>
</dbReference>